<dbReference type="RefSeq" id="WP_006105670.1">
    <property type="nucleotide sequence ID" value="NZ_DS989872.1"/>
</dbReference>
<dbReference type="GO" id="GO:0016705">
    <property type="term" value="F:oxidoreductase activity, acting on paired donors, with incorporation or reduction of molecular oxygen"/>
    <property type="evidence" value="ECO:0007669"/>
    <property type="project" value="InterPro"/>
</dbReference>
<dbReference type="PRINTS" id="PR00385">
    <property type="entry name" value="P450"/>
</dbReference>
<dbReference type="EMBL" id="DS989872">
    <property type="protein sequence ID" value="EDX71507.1"/>
    <property type="molecule type" value="Genomic_DNA"/>
</dbReference>
<dbReference type="SUPFAM" id="SSF48264">
    <property type="entry name" value="Cytochrome P450"/>
    <property type="match status" value="1"/>
</dbReference>
<evidence type="ECO:0000256" key="2">
    <source>
        <dbReference type="ARBA" id="ARBA00010617"/>
    </source>
</evidence>
<gene>
    <name evidence="5" type="ORF">MC7420_73</name>
</gene>
<dbReference type="Pfam" id="PF00067">
    <property type="entry name" value="p450"/>
    <property type="match status" value="1"/>
</dbReference>
<evidence type="ECO:0000256" key="4">
    <source>
        <dbReference type="RuleBase" id="RU000461"/>
    </source>
</evidence>
<dbReference type="PANTHER" id="PTHR24305:SF166">
    <property type="entry name" value="CYTOCHROME P450 12A4, MITOCHONDRIAL-RELATED"/>
    <property type="match status" value="1"/>
</dbReference>
<dbReference type="eggNOG" id="COG2124">
    <property type="taxonomic scope" value="Bacteria"/>
</dbReference>
<evidence type="ECO:0000256" key="3">
    <source>
        <dbReference type="PIRSR" id="PIRSR602401-1"/>
    </source>
</evidence>
<evidence type="ECO:0000256" key="1">
    <source>
        <dbReference type="ARBA" id="ARBA00001971"/>
    </source>
</evidence>
<evidence type="ECO:0000313" key="6">
    <source>
        <dbReference type="Proteomes" id="UP000003835"/>
    </source>
</evidence>
<comment type="cofactor">
    <cofactor evidence="1 3">
        <name>heme</name>
        <dbReference type="ChEBI" id="CHEBI:30413"/>
    </cofactor>
</comment>
<name>B4W2S6_9CYAN</name>
<dbReference type="AlphaFoldDB" id="B4W2S6"/>
<keyword evidence="6" id="KW-1185">Reference proteome</keyword>
<keyword evidence="4" id="KW-0503">Monooxygenase</keyword>
<reference evidence="5 6" key="1">
    <citation type="submission" date="2008-07" db="EMBL/GenBank/DDBJ databases">
        <authorList>
            <person name="Tandeau de Marsac N."/>
            <person name="Ferriera S."/>
            <person name="Johnson J."/>
            <person name="Kravitz S."/>
            <person name="Beeson K."/>
            <person name="Sutton G."/>
            <person name="Rogers Y.-H."/>
            <person name="Friedman R."/>
            <person name="Frazier M."/>
            <person name="Venter J.C."/>
        </authorList>
    </citation>
    <scope>NUCLEOTIDE SEQUENCE [LARGE SCALE GENOMIC DNA]</scope>
    <source>
        <strain evidence="5 6">PCC 7420</strain>
    </source>
</reference>
<dbReference type="InterPro" id="IPR017972">
    <property type="entry name" value="Cyt_P450_CS"/>
</dbReference>
<dbReference type="PANTHER" id="PTHR24305">
    <property type="entry name" value="CYTOCHROME P450"/>
    <property type="match status" value="1"/>
</dbReference>
<keyword evidence="4" id="KW-0560">Oxidoreductase</keyword>
<dbReference type="InterPro" id="IPR036396">
    <property type="entry name" value="Cyt_P450_sf"/>
</dbReference>
<dbReference type="Proteomes" id="UP000003835">
    <property type="component" value="Unassembled WGS sequence"/>
</dbReference>
<keyword evidence="3 4" id="KW-0479">Metal-binding</keyword>
<dbReference type="OrthoDB" id="446280at2"/>
<feature type="binding site" description="axial binding residue" evidence="3">
    <location>
        <position position="395"/>
    </location>
    <ligand>
        <name>heme</name>
        <dbReference type="ChEBI" id="CHEBI:30413"/>
    </ligand>
    <ligandPart>
        <name>Fe</name>
        <dbReference type="ChEBI" id="CHEBI:18248"/>
    </ligandPart>
</feature>
<dbReference type="InterPro" id="IPR002401">
    <property type="entry name" value="Cyt_P450_E_grp-I"/>
</dbReference>
<dbReference type="STRING" id="118168.MC7420_73"/>
<dbReference type="InterPro" id="IPR001128">
    <property type="entry name" value="Cyt_P450"/>
</dbReference>
<sequence length="457" mass="52418">MTQLDGPGGSLIIQTLRTIRWIFRPFDVLEEYTQRYGDTFFIWKNASPPVVYFTHPQAIQQIFTADSTHLESASGNGILLPIVGENSLFLLDGGRHQRQRRLLMPPFHGDRMRTYSEIINTITEQVISQWQIGKPFYVRSATQEITLRVILSAVFGLHQGERYQKLRQLFSSMLDSISSPWTALFLFFPSLQWDLGAWSPWGCFIRQRRQIDQLLYTEIRERRETADQGGEDILSLLLSARDEAGQSMSDEELRDELLSLLFAGHETTASALAWALYWIDYLPDVREKLLSELATLPADADSSTIARLPYLTAVCQETLRIYPIVLNPFPRIVKSPIEIMGQTFAPGTTLLPSIYLTHQREDIYPEPKRFKPERFLERQYSQYEYLPFGGGTRRCIGSALALFEMKLVLAKIISRCELTLADQRPIKPTRRGLTVAPPSTMRMKVTQFRSQKTPAMV</sequence>
<dbReference type="CDD" id="cd11053">
    <property type="entry name" value="CYP110-like"/>
    <property type="match status" value="1"/>
</dbReference>
<comment type="similarity">
    <text evidence="2 4">Belongs to the cytochrome P450 family.</text>
</comment>
<dbReference type="PROSITE" id="PS00086">
    <property type="entry name" value="CYTOCHROME_P450"/>
    <property type="match status" value="1"/>
</dbReference>
<dbReference type="GO" id="GO:0005506">
    <property type="term" value="F:iron ion binding"/>
    <property type="evidence" value="ECO:0007669"/>
    <property type="project" value="InterPro"/>
</dbReference>
<organism evidence="5 6">
    <name type="scientific">Coleofasciculus chthonoplastes PCC 7420</name>
    <dbReference type="NCBI Taxonomy" id="118168"/>
    <lineage>
        <taxon>Bacteria</taxon>
        <taxon>Bacillati</taxon>
        <taxon>Cyanobacteriota</taxon>
        <taxon>Cyanophyceae</taxon>
        <taxon>Coleofasciculales</taxon>
        <taxon>Coleofasciculaceae</taxon>
        <taxon>Coleofasciculus</taxon>
    </lineage>
</organism>
<dbReference type="GO" id="GO:0020037">
    <property type="term" value="F:heme binding"/>
    <property type="evidence" value="ECO:0007669"/>
    <property type="project" value="InterPro"/>
</dbReference>
<keyword evidence="3 4" id="KW-0349">Heme</keyword>
<dbReference type="Gene3D" id="1.10.630.10">
    <property type="entry name" value="Cytochrome P450"/>
    <property type="match status" value="1"/>
</dbReference>
<keyword evidence="3 4" id="KW-0408">Iron</keyword>
<protein>
    <submittedName>
        <fullName evidence="5">Cytochrome P450 superfamily</fullName>
    </submittedName>
</protein>
<accession>B4W2S6</accession>
<dbReference type="InterPro" id="IPR050121">
    <property type="entry name" value="Cytochrome_P450_monoxygenase"/>
</dbReference>
<dbReference type="PRINTS" id="PR00463">
    <property type="entry name" value="EP450I"/>
</dbReference>
<dbReference type="GO" id="GO:0004497">
    <property type="term" value="F:monooxygenase activity"/>
    <property type="evidence" value="ECO:0007669"/>
    <property type="project" value="UniProtKB-KW"/>
</dbReference>
<proteinExistence type="inferred from homology"/>
<evidence type="ECO:0000313" key="5">
    <source>
        <dbReference type="EMBL" id="EDX71507.1"/>
    </source>
</evidence>
<dbReference type="HOGENOM" id="CLU_001570_5_1_3"/>